<reference evidence="3 4" key="1">
    <citation type="submission" date="2017-10" db="EMBL/GenBank/DDBJ databases">
        <title>The new phylogeny of genus Mycobacterium.</title>
        <authorList>
            <person name="Tortoli E."/>
            <person name="Trovato A."/>
            <person name="Cirillo D.M."/>
        </authorList>
    </citation>
    <scope>NUCLEOTIDE SEQUENCE [LARGE SCALE GENOMIC DNA]</scope>
    <source>
        <strain evidence="3 4">CCUG37673</strain>
    </source>
</reference>
<evidence type="ECO:0008006" key="6">
    <source>
        <dbReference type="Google" id="ProtNLM"/>
    </source>
</evidence>
<dbReference type="EMBL" id="PDCP01000030">
    <property type="protein sequence ID" value="PEG36904.1"/>
    <property type="molecule type" value="Genomic_DNA"/>
</dbReference>
<keyword evidence="4" id="KW-1185">Reference proteome</keyword>
<reference evidence="2 5" key="2">
    <citation type="journal article" date="2019" name="Emerg. Microbes Infect.">
        <title>Comprehensive subspecies identification of 175 nontuberculous mycobacteria species based on 7547 genomic profiles.</title>
        <authorList>
            <person name="Matsumoto Y."/>
            <person name="Kinjo T."/>
            <person name="Motooka D."/>
            <person name="Nabeya D."/>
            <person name="Jung N."/>
            <person name="Uechi K."/>
            <person name="Horii T."/>
            <person name="Iida T."/>
            <person name="Fujita J."/>
            <person name="Nakamura S."/>
        </authorList>
    </citation>
    <scope>NUCLEOTIDE SEQUENCE [LARGE SCALE GENOMIC DNA]</scope>
    <source>
        <strain evidence="2 5">JCM 6377</strain>
    </source>
</reference>
<evidence type="ECO:0000256" key="1">
    <source>
        <dbReference type="SAM" id="MobiDB-lite"/>
    </source>
</evidence>
<evidence type="ECO:0000313" key="4">
    <source>
        <dbReference type="Proteomes" id="UP000220914"/>
    </source>
</evidence>
<reference evidence="2" key="3">
    <citation type="submission" date="2020-02" db="EMBL/GenBank/DDBJ databases">
        <authorList>
            <person name="Matsumoto Y."/>
            <person name="Motooka D."/>
            <person name="Nakamura S."/>
        </authorList>
    </citation>
    <scope>NUCLEOTIDE SEQUENCE</scope>
    <source>
        <strain evidence="2">JCM 6377</strain>
    </source>
</reference>
<dbReference type="Proteomes" id="UP000220914">
    <property type="component" value="Unassembled WGS sequence"/>
</dbReference>
<evidence type="ECO:0000313" key="5">
    <source>
        <dbReference type="Proteomes" id="UP000465302"/>
    </source>
</evidence>
<dbReference type="Proteomes" id="UP000465302">
    <property type="component" value="Unassembled WGS sequence"/>
</dbReference>
<dbReference type="RefSeq" id="WP_097941311.1">
    <property type="nucleotide sequence ID" value="NZ_BLKS01000001.1"/>
</dbReference>
<name>A0A2A7MZ12_MYCAG</name>
<gene>
    <name evidence="3" type="ORF">CQY20_17295</name>
    <name evidence="2" type="ORF">MAGR_16400</name>
</gene>
<sequence length="660" mass="71192">MAKAPCTDPTDTRYARFIGRVGGLAVALGIGVAIVNSPGIASANDGQSADSDKTTAESSAQPSGRDRDPVKTVVRQLRSQITDIREKVQDAKDDVNDRLRARSPQRAAPHVQATQIVRTTPKPRKTAPNPALVAVAGFVRRELEQVATPARARKSVAPAAAITQSGITQSAVTQSAVTQSAAAQAISPLGTPAQRDAERTATETVNTLPVQVTKLVLKTGWYVTALSEYSKVGGPDRANLAQLSRSVDEYAMGAAFQQQLLNPMTPRAVMQVAPPHTWYGQSVGGSRILYDNPDTIYRFMAVNKTSTYVIRGKFEDWNPEDPESNPKLPADTTFSLLTGLSGNTAQVLSQKDLVVKPNGEFEIYVSAGPKPDEYDNYIQLTSDSTLIAARDTLADWNVEQPMTLSIERISGPPNSLAAQLGLFAIPFIGPAVSERPFLTQLVSLIPPLPNEPPLLRGAVTSVIMLIGLQMEREYIRVATVDSSTGGPRQPNVFTDPTSNAAFLSTQLQSAGYFDLADDEALIVTVDPGDSGYFVVPVTNDWTITDNYWDQQTSLNIAQAVQNSDGKTYTIVISKADPGVYNWVSTGGLNQGTVSIRFQDLGDVGPTVSSKVVKISELDDPGVLPPDTVFVTPAQRAEQIDLRRSGFDRRFAPFMQTFMQI</sequence>
<comment type="caution">
    <text evidence="3">The sequence shown here is derived from an EMBL/GenBank/DDBJ whole genome shotgun (WGS) entry which is preliminary data.</text>
</comment>
<dbReference type="EMBL" id="BLKS01000001">
    <property type="protein sequence ID" value="GFG50199.1"/>
    <property type="molecule type" value="Genomic_DNA"/>
</dbReference>
<dbReference type="AlphaFoldDB" id="A0A2A7MZ12"/>
<accession>A0A2A7MZ12</accession>
<organism evidence="3 4">
    <name type="scientific">Mycolicibacterium agri</name>
    <name type="common">Mycobacterium agri</name>
    <dbReference type="NCBI Taxonomy" id="36811"/>
    <lineage>
        <taxon>Bacteria</taxon>
        <taxon>Bacillati</taxon>
        <taxon>Actinomycetota</taxon>
        <taxon>Actinomycetes</taxon>
        <taxon>Mycobacteriales</taxon>
        <taxon>Mycobacteriaceae</taxon>
        <taxon>Mycolicibacterium</taxon>
    </lineage>
</organism>
<dbReference type="OrthoDB" id="3770894at2"/>
<evidence type="ECO:0000313" key="2">
    <source>
        <dbReference type="EMBL" id="GFG50199.1"/>
    </source>
</evidence>
<proteinExistence type="predicted"/>
<protein>
    <recommendedName>
        <fullName evidence="6">DUF1214 domain-containing protein</fullName>
    </recommendedName>
</protein>
<feature type="region of interest" description="Disordered" evidence="1">
    <location>
        <begin position="43"/>
        <end position="72"/>
    </location>
</feature>
<evidence type="ECO:0000313" key="3">
    <source>
        <dbReference type="EMBL" id="PEG36904.1"/>
    </source>
</evidence>